<proteinExistence type="predicted"/>
<accession>A0A562VGK6</accession>
<protein>
    <submittedName>
        <fullName evidence="2">Uncharacterized protein</fullName>
    </submittedName>
</protein>
<evidence type="ECO:0000313" key="3">
    <source>
        <dbReference type="Proteomes" id="UP000319449"/>
    </source>
</evidence>
<dbReference type="RefSeq" id="WP_145024510.1">
    <property type="nucleotide sequence ID" value="NZ_VLLN01000023.1"/>
</dbReference>
<evidence type="ECO:0000313" key="2">
    <source>
        <dbReference type="EMBL" id="TWJ17053.1"/>
    </source>
</evidence>
<evidence type="ECO:0000256" key="1">
    <source>
        <dbReference type="SAM" id="SignalP"/>
    </source>
</evidence>
<keyword evidence="3" id="KW-1185">Reference proteome</keyword>
<organism evidence="2 3">
    <name type="scientific">Geobacter argillaceus</name>
    <dbReference type="NCBI Taxonomy" id="345631"/>
    <lineage>
        <taxon>Bacteria</taxon>
        <taxon>Pseudomonadati</taxon>
        <taxon>Thermodesulfobacteriota</taxon>
        <taxon>Desulfuromonadia</taxon>
        <taxon>Geobacterales</taxon>
        <taxon>Geobacteraceae</taxon>
        <taxon>Geobacter</taxon>
    </lineage>
</organism>
<dbReference type="Proteomes" id="UP000319449">
    <property type="component" value="Unassembled WGS sequence"/>
</dbReference>
<reference evidence="2 3" key="1">
    <citation type="submission" date="2019-07" db="EMBL/GenBank/DDBJ databases">
        <title>Genomic Encyclopedia of Archaeal and Bacterial Type Strains, Phase II (KMG-II): from individual species to whole genera.</title>
        <authorList>
            <person name="Goeker M."/>
        </authorList>
    </citation>
    <scope>NUCLEOTIDE SEQUENCE [LARGE SCALE GENOMIC DNA]</scope>
    <source>
        <strain evidence="2 3">ATCC BAA-1139</strain>
    </source>
</reference>
<name>A0A562VGK6_9BACT</name>
<dbReference type="AlphaFoldDB" id="A0A562VGK6"/>
<gene>
    <name evidence="2" type="ORF">JN12_03165</name>
</gene>
<sequence length="189" mass="21535">MKTILTFSAAFCLIVATVTTAPAVDLDGSMWKSWNQATKKIFLAGFMAATDYISFNQVPSYIGDSKTISLARYSDYADLTHNKRERYSAGEVTSLLNFVRHEQYNDLKRYRLSMLPMDALIHGIDRFYGEYRNNSIKITDTFYFVKRKLDGASEEELQAVLKHLRTPDTKATEIVFSDRRGELGVATFP</sequence>
<feature type="signal peptide" evidence="1">
    <location>
        <begin position="1"/>
        <end position="23"/>
    </location>
</feature>
<keyword evidence="1" id="KW-0732">Signal</keyword>
<dbReference type="EMBL" id="VLLN01000023">
    <property type="protein sequence ID" value="TWJ17053.1"/>
    <property type="molecule type" value="Genomic_DNA"/>
</dbReference>
<feature type="chain" id="PRO_5022107898" evidence="1">
    <location>
        <begin position="24"/>
        <end position="189"/>
    </location>
</feature>
<comment type="caution">
    <text evidence="2">The sequence shown here is derived from an EMBL/GenBank/DDBJ whole genome shotgun (WGS) entry which is preliminary data.</text>
</comment>